<dbReference type="AlphaFoldDB" id="A0A0D2PY33"/>
<protein>
    <submittedName>
        <fullName evidence="1">Uncharacterized protein</fullName>
    </submittedName>
</protein>
<evidence type="ECO:0000313" key="1">
    <source>
        <dbReference type="EMBL" id="KJA24325.1"/>
    </source>
</evidence>
<sequence length="284" mass="30871">MRILSNHPPTQKSSAYPIIITDVMNKATSLTCSLIDESDLKALRSTTTKIPRDVRRDNERPAGEIMIEAATINVHNESTVLQLQVLVDQMHAADAPVGEVLRMTTSAAAPKLVGNGTGAGTAVDGHLRVEERTRGARAPQATGRRGAVLPGTRLCPLHSHASMRPHPLRTDEPPVAHVLLRTLTCASPHLCLCPKCAAILEAVVWRICPPRSSTSMQMTKWIVKVCEIVVRLLLTRTGALRMESSTPAPSPRIDIMSFPTSPLLELALQPNFLLRDILCMLGSQ</sequence>
<gene>
    <name evidence="1" type="ORF">HYPSUDRAFT_200552</name>
</gene>
<dbReference type="Proteomes" id="UP000054270">
    <property type="component" value="Unassembled WGS sequence"/>
</dbReference>
<evidence type="ECO:0000313" key="2">
    <source>
        <dbReference type="Proteomes" id="UP000054270"/>
    </source>
</evidence>
<reference evidence="2" key="1">
    <citation type="submission" date="2014-04" db="EMBL/GenBank/DDBJ databases">
        <title>Evolutionary Origins and Diversification of the Mycorrhizal Mutualists.</title>
        <authorList>
            <consortium name="DOE Joint Genome Institute"/>
            <consortium name="Mycorrhizal Genomics Consortium"/>
            <person name="Kohler A."/>
            <person name="Kuo A."/>
            <person name="Nagy L.G."/>
            <person name="Floudas D."/>
            <person name="Copeland A."/>
            <person name="Barry K.W."/>
            <person name="Cichocki N."/>
            <person name="Veneault-Fourrey C."/>
            <person name="LaButti K."/>
            <person name="Lindquist E.A."/>
            <person name="Lipzen A."/>
            <person name="Lundell T."/>
            <person name="Morin E."/>
            <person name="Murat C."/>
            <person name="Riley R."/>
            <person name="Ohm R."/>
            <person name="Sun H."/>
            <person name="Tunlid A."/>
            <person name="Henrissat B."/>
            <person name="Grigoriev I.V."/>
            <person name="Hibbett D.S."/>
            <person name="Martin F."/>
        </authorList>
    </citation>
    <scope>NUCLEOTIDE SEQUENCE [LARGE SCALE GENOMIC DNA]</scope>
    <source>
        <strain evidence="2">FD-334 SS-4</strain>
    </source>
</reference>
<accession>A0A0D2PY33</accession>
<keyword evidence="2" id="KW-1185">Reference proteome</keyword>
<dbReference type="EMBL" id="KN817537">
    <property type="protein sequence ID" value="KJA24325.1"/>
    <property type="molecule type" value="Genomic_DNA"/>
</dbReference>
<proteinExistence type="predicted"/>
<organism evidence="1 2">
    <name type="scientific">Hypholoma sublateritium (strain FD-334 SS-4)</name>
    <dbReference type="NCBI Taxonomy" id="945553"/>
    <lineage>
        <taxon>Eukaryota</taxon>
        <taxon>Fungi</taxon>
        <taxon>Dikarya</taxon>
        <taxon>Basidiomycota</taxon>
        <taxon>Agaricomycotina</taxon>
        <taxon>Agaricomycetes</taxon>
        <taxon>Agaricomycetidae</taxon>
        <taxon>Agaricales</taxon>
        <taxon>Agaricineae</taxon>
        <taxon>Strophariaceae</taxon>
        <taxon>Hypholoma</taxon>
    </lineage>
</organism>
<name>A0A0D2PY33_HYPSF</name>